<evidence type="ECO:0000256" key="2">
    <source>
        <dbReference type="ARBA" id="ARBA00022448"/>
    </source>
</evidence>
<evidence type="ECO:0000256" key="3">
    <source>
        <dbReference type="ARBA" id="ARBA00022781"/>
    </source>
</evidence>
<keyword evidence="2 8" id="KW-0813">Transport</keyword>
<dbReference type="EMBL" id="CP121472">
    <property type="protein sequence ID" value="WPL17775.1"/>
    <property type="molecule type" value="Genomic_DNA"/>
</dbReference>
<evidence type="ECO:0000256" key="4">
    <source>
        <dbReference type="ARBA" id="ARBA00023065"/>
    </source>
</evidence>
<name>A0ABZ0SB44_9GAMM</name>
<dbReference type="Proteomes" id="UP001432180">
    <property type="component" value="Chromosome"/>
</dbReference>
<proteinExistence type="inferred from homology"/>
<evidence type="ECO:0000313" key="10">
    <source>
        <dbReference type="Proteomes" id="UP001432180"/>
    </source>
</evidence>
<dbReference type="InterPro" id="IPR000711">
    <property type="entry name" value="ATPase_OSCP/dsu"/>
</dbReference>
<keyword evidence="3 8" id="KW-0375">Hydrogen ion transport</keyword>
<evidence type="ECO:0000256" key="8">
    <source>
        <dbReference type="HAMAP-Rule" id="MF_01416"/>
    </source>
</evidence>
<keyword evidence="10" id="KW-1185">Reference proteome</keyword>
<dbReference type="PRINTS" id="PR00125">
    <property type="entry name" value="ATPASEDELTA"/>
</dbReference>
<accession>A0ABZ0SB44</accession>
<comment type="function">
    <text evidence="8">This protein is part of the stalk that links CF(0) to CF(1). It either transmits conformational changes from CF(0) to CF(1) or is implicated in proton conduction.</text>
</comment>
<keyword evidence="8" id="KW-1003">Cell membrane</keyword>
<keyword evidence="4 8" id="KW-0406">Ion transport</keyword>
<dbReference type="Gene3D" id="1.10.520.20">
    <property type="entry name" value="N-terminal domain of the delta subunit of the F1F0-ATP synthase"/>
    <property type="match status" value="1"/>
</dbReference>
<keyword evidence="6 8" id="KW-0139">CF(1)</keyword>
<evidence type="ECO:0000256" key="6">
    <source>
        <dbReference type="ARBA" id="ARBA00023196"/>
    </source>
</evidence>
<evidence type="ECO:0000256" key="1">
    <source>
        <dbReference type="ARBA" id="ARBA00004370"/>
    </source>
</evidence>
<comment type="subcellular location">
    <subcellularLocation>
        <location evidence="8">Cell membrane</location>
        <topology evidence="8">Peripheral membrane protein</topology>
    </subcellularLocation>
    <subcellularLocation>
        <location evidence="1">Membrane</location>
    </subcellularLocation>
</comment>
<reference evidence="9 10" key="1">
    <citation type="journal article" date="2023" name="Microorganisms">
        <title>Thiorhodovibrio frisius and Trv. litoralis spp. nov., Two Novel Members from a Clade of Fastidious Purple Sulfur Bacteria That Exhibit Unique Red-Shifted Light-Harvesting Capabilities.</title>
        <authorList>
            <person name="Methner A."/>
            <person name="Kuzyk S.B."/>
            <person name="Petersen J."/>
            <person name="Bauer S."/>
            <person name="Brinkmann H."/>
            <person name="Sichau K."/>
            <person name="Wanner G."/>
            <person name="Wolf J."/>
            <person name="Neumann-Schaal M."/>
            <person name="Henke P."/>
            <person name="Tank M."/>
            <person name="Sproer C."/>
            <person name="Bunk B."/>
            <person name="Overmann J."/>
        </authorList>
    </citation>
    <scope>NUCLEOTIDE SEQUENCE [LARGE SCALE GENOMIC DNA]</scope>
    <source>
        <strain evidence="9 10">DSM 6702</strain>
    </source>
</reference>
<evidence type="ECO:0000256" key="5">
    <source>
        <dbReference type="ARBA" id="ARBA00023136"/>
    </source>
</evidence>
<dbReference type="PANTHER" id="PTHR11910">
    <property type="entry name" value="ATP SYNTHASE DELTA CHAIN"/>
    <property type="match status" value="1"/>
</dbReference>
<dbReference type="NCBIfam" id="TIGR01145">
    <property type="entry name" value="ATP_synt_delta"/>
    <property type="match status" value="1"/>
</dbReference>
<organism evidence="9 10">
    <name type="scientific">Thiorhodovibrio winogradskyi</name>
    <dbReference type="NCBI Taxonomy" id="77007"/>
    <lineage>
        <taxon>Bacteria</taxon>
        <taxon>Pseudomonadati</taxon>
        <taxon>Pseudomonadota</taxon>
        <taxon>Gammaproteobacteria</taxon>
        <taxon>Chromatiales</taxon>
        <taxon>Chromatiaceae</taxon>
        <taxon>Thiorhodovibrio</taxon>
    </lineage>
</organism>
<dbReference type="SUPFAM" id="SSF47928">
    <property type="entry name" value="N-terminal domain of the delta subunit of the F1F0-ATP synthase"/>
    <property type="match status" value="1"/>
</dbReference>
<protein>
    <recommendedName>
        <fullName evidence="8">ATP synthase subunit delta</fullName>
    </recommendedName>
    <alternativeName>
        <fullName evidence="8">ATP synthase F(1) sector subunit delta</fullName>
    </alternativeName>
    <alternativeName>
        <fullName evidence="8">F-type ATPase subunit delta</fullName>
        <shortName evidence="8">F-ATPase subunit delta</shortName>
    </alternativeName>
</protein>
<evidence type="ECO:0000313" key="9">
    <source>
        <dbReference type="EMBL" id="WPL17775.1"/>
    </source>
</evidence>
<dbReference type="NCBIfam" id="NF004402">
    <property type="entry name" value="PRK05758.2-2"/>
    <property type="match status" value="1"/>
</dbReference>
<evidence type="ECO:0000256" key="7">
    <source>
        <dbReference type="ARBA" id="ARBA00023310"/>
    </source>
</evidence>
<dbReference type="RefSeq" id="WP_328983578.1">
    <property type="nucleotide sequence ID" value="NZ_CP121472.1"/>
</dbReference>
<comment type="similarity">
    <text evidence="8">Belongs to the ATPase delta chain family.</text>
</comment>
<keyword evidence="7 8" id="KW-0066">ATP synthesis</keyword>
<dbReference type="Pfam" id="PF00213">
    <property type="entry name" value="OSCP"/>
    <property type="match status" value="1"/>
</dbReference>
<dbReference type="HAMAP" id="MF_01416">
    <property type="entry name" value="ATP_synth_delta_bact"/>
    <property type="match status" value="1"/>
</dbReference>
<dbReference type="InterPro" id="IPR026015">
    <property type="entry name" value="ATP_synth_OSCP/delta_N_sf"/>
</dbReference>
<sequence>MAGDFTTIARPYAEAAFAIAKAQGALEPWSEALNILGTIASDPQLHAIVGNPNVGRERLAELVLATAAGTKGEGLPAGPANLARILAANGRLPILPEIARLFDQRKTAEQGVRRVLVRSAFPLDEGEQQGLITSLKTHFGAEVELSVEEDASLIGGVEIRADDLVIDSSIRGKLQQLSNELQF</sequence>
<comment type="function">
    <text evidence="8">F(1)F(0) ATP synthase produces ATP from ADP in the presence of a proton or sodium gradient. F-type ATPases consist of two structural domains, F(1) containing the extramembraneous catalytic core and F(0) containing the membrane proton channel, linked together by a central stalk and a peripheral stalk. During catalysis, ATP synthesis in the catalytic domain of F(1) is coupled via a rotary mechanism of the central stalk subunits to proton translocation.</text>
</comment>
<gene>
    <name evidence="8 9" type="primary">atpH</name>
    <name evidence="9" type="ORF">Thiowin_02817</name>
</gene>
<keyword evidence="5 8" id="KW-0472">Membrane</keyword>